<evidence type="ECO:0000313" key="2">
    <source>
        <dbReference type="Proteomes" id="UP001630303"/>
    </source>
</evidence>
<reference evidence="1 2" key="1">
    <citation type="submission" date="2023-03" db="EMBL/GenBank/DDBJ databases">
        <title>MT1 and MT2 Draft Genomes of Novel Species.</title>
        <authorList>
            <person name="Venkateswaran K."/>
        </authorList>
    </citation>
    <scope>NUCLEOTIDE SEQUENCE [LARGE SCALE GENOMIC DNA]</scope>
    <source>
        <strain evidence="1 2">IF8SW-P5</strain>
    </source>
</reference>
<dbReference type="SUPFAM" id="SSF51735">
    <property type="entry name" value="NAD(P)-binding Rossmann-fold domains"/>
    <property type="match status" value="1"/>
</dbReference>
<protein>
    <submittedName>
        <fullName evidence="1">Uncharacterized protein</fullName>
    </submittedName>
</protein>
<gene>
    <name evidence="1" type="ORF">P5G46_00510</name>
</gene>
<name>A0ABW9GDT7_9MICO</name>
<keyword evidence="2" id="KW-1185">Reference proteome</keyword>
<dbReference type="EMBL" id="JAROCE010000001">
    <property type="protein sequence ID" value="MFM2718992.1"/>
    <property type="molecule type" value="Genomic_DNA"/>
</dbReference>
<dbReference type="Proteomes" id="UP001630303">
    <property type="component" value="Unassembled WGS sequence"/>
</dbReference>
<sequence>MALSIVGIDGVDSGYYGAKLAHERQVTSGDLPFTLLRASQFHEFAEQTVSQGRLGPLAIVPRALLRPVAAREVAEHLVDLAEGAPRGRVDDLVGPRDERLIDMVRALLAHDGRSLPTWEVRLPGAMGAAMASGRLRGNTDARRGTLSYADWLRQRDSRA</sequence>
<evidence type="ECO:0000313" key="1">
    <source>
        <dbReference type="EMBL" id="MFM2718992.1"/>
    </source>
</evidence>
<dbReference type="InterPro" id="IPR036291">
    <property type="entry name" value="NAD(P)-bd_dom_sf"/>
</dbReference>
<comment type="caution">
    <text evidence="1">The sequence shown here is derived from an EMBL/GenBank/DDBJ whole genome shotgun (WGS) entry which is preliminary data.</text>
</comment>
<dbReference type="RefSeq" id="WP_408904715.1">
    <property type="nucleotide sequence ID" value="NZ_JAROCE010000001.1"/>
</dbReference>
<organism evidence="1 2">
    <name type="scientific">Microbacterium mcarthurae</name>
    <dbReference type="NCBI Taxonomy" id="3035918"/>
    <lineage>
        <taxon>Bacteria</taxon>
        <taxon>Bacillati</taxon>
        <taxon>Actinomycetota</taxon>
        <taxon>Actinomycetes</taxon>
        <taxon>Micrococcales</taxon>
        <taxon>Microbacteriaceae</taxon>
        <taxon>Microbacterium</taxon>
    </lineage>
</organism>
<proteinExistence type="predicted"/>
<accession>A0ABW9GDT7</accession>
<dbReference type="Gene3D" id="3.40.50.720">
    <property type="entry name" value="NAD(P)-binding Rossmann-like Domain"/>
    <property type="match status" value="1"/>
</dbReference>